<feature type="compositionally biased region" description="Basic and acidic residues" evidence="1">
    <location>
        <begin position="68"/>
        <end position="90"/>
    </location>
</feature>
<dbReference type="EMBL" id="BKCJ010008339">
    <property type="protein sequence ID" value="GEU81704.1"/>
    <property type="molecule type" value="Genomic_DNA"/>
</dbReference>
<evidence type="ECO:0000313" key="2">
    <source>
        <dbReference type="EMBL" id="GEU81704.1"/>
    </source>
</evidence>
<gene>
    <name evidence="2" type="ORF">Tci_053682</name>
</gene>
<accession>A0A6L2NAX1</accession>
<evidence type="ECO:0000256" key="1">
    <source>
        <dbReference type="SAM" id="MobiDB-lite"/>
    </source>
</evidence>
<proteinExistence type="predicted"/>
<name>A0A6L2NAX1_TANCI</name>
<comment type="caution">
    <text evidence="2">The sequence shown here is derived from an EMBL/GenBank/DDBJ whole genome shotgun (WGS) entry which is preliminary data.</text>
</comment>
<protein>
    <submittedName>
        <fullName evidence="2">Uncharacterized protein</fullName>
    </submittedName>
</protein>
<dbReference type="AlphaFoldDB" id="A0A6L2NAX1"/>
<organism evidence="2">
    <name type="scientific">Tanacetum cinerariifolium</name>
    <name type="common">Dalmatian daisy</name>
    <name type="synonym">Chrysanthemum cinerariifolium</name>
    <dbReference type="NCBI Taxonomy" id="118510"/>
    <lineage>
        <taxon>Eukaryota</taxon>
        <taxon>Viridiplantae</taxon>
        <taxon>Streptophyta</taxon>
        <taxon>Embryophyta</taxon>
        <taxon>Tracheophyta</taxon>
        <taxon>Spermatophyta</taxon>
        <taxon>Magnoliopsida</taxon>
        <taxon>eudicotyledons</taxon>
        <taxon>Gunneridae</taxon>
        <taxon>Pentapetalae</taxon>
        <taxon>asterids</taxon>
        <taxon>campanulids</taxon>
        <taxon>Asterales</taxon>
        <taxon>Asteraceae</taxon>
        <taxon>Asteroideae</taxon>
        <taxon>Anthemideae</taxon>
        <taxon>Anthemidinae</taxon>
        <taxon>Tanacetum</taxon>
    </lineage>
</organism>
<sequence length="90" mass="10148">MFGLLKELTASRTPKKVLIREEARQPITKHVNYISLIRWEEEKSAKENGMSDNSIVKPNGSDAVVPLKKVEKDNEAENGTKNKPVESVEK</sequence>
<feature type="region of interest" description="Disordered" evidence="1">
    <location>
        <begin position="45"/>
        <end position="90"/>
    </location>
</feature>
<reference evidence="2" key="1">
    <citation type="journal article" date="2019" name="Sci. Rep.">
        <title>Draft genome of Tanacetum cinerariifolium, the natural source of mosquito coil.</title>
        <authorList>
            <person name="Yamashiro T."/>
            <person name="Shiraishi A."/>
            <person name="Satake H."/>
            <person name="Nakayama K."/>
        </authorList>
    </citation>
    <scope>NUCLEOTIDE SEQUENCE</scope>
</reference>